<dbReference type="Proteomes" id="UP000590225">
    <property type="component" value="Unassembled WGS sequence"/>
</dbReference>
<dbReference type="EMBL" id="JACGXP010000001">
    <property type="protein sequence ID" value="MBA8988959.1"/>
    <property type="molecule type" value="Genomic_DNA"/>
</dbReference>
<comment type="caution">
    <text evidence="1">The sequence shown here is derived from an EMBL/GenBank/DDBJ whole genome shotgun (WGS) entry which is preliminary data.</text>
</comment>
<sequence>MTMVARFRVATRASGRRGQVYVHVYDDQQQVARAHTEARGREYDPADDIDGGMVTQTSSGFSWPAPAPDPVLVIRLWTGQLTTRTIAHEATHAGAVSYFLDAPPGWDSRARGILLGNHEPIAYAVGDMTSDVIAALCRRRLLT</sequence>
<evidence type="ECO:0000313" key="1">
    <source>
        <dbReference type="EMBL" id="MBA8988959.1"/>
    </source>
</evidence>
<name>A0AAW3T1D0_9MICO</name>
<protein>
    <submittedName>
        <fullName evidence="1">Uncharacterized protein</fullName>
    </submittedName>
</protein>
<dbReference type="RefSeq" id="WP_182514884.1">
    <property type="nucleotide sequence ID" value="NZ_JACGXP010000001.1"/>
</dbReference>
<reference evidence="1 2" key="1">
    <citation type="submission" date="2020-07" db="EMBL/GenBank/DDBJ databases">
        <title>Above-ground endophytic microbial communities from plants in different locations in the United States.</title>
        <authorList>
            <person name="Frank C."/>
        </authorList>
    </citation>
    <scope>NUCLEOTIDE SEQUENCE [LARGE SCALE GENOMIC DNA]</scope>
    <source>
        <strain evidence="1 2">WPL5_2</strain>
    </source>
</reference>
<gene>
    <name evidence="1" type="ORF">FHW23_000191</name>
</gene>
<accession>A0AAW3T1D0</accession>
<evidence type="ECO:0000313" key="2">
    <source>
        <dbReference type="Proteomes" id="UP000590225"/>
    </source>
</evidence>
<proteinExistence type="predicted"/>
<dbReference type="AlphaFoldDB" id="A0AAW3T1D0"/>
<organism evidence="1 2">
    <name type="scientific">Curtobacterium pusillum</name>
    <dbReference type="NCBI Taxonomy" id="69373"/>
    <lineage>
        <taxon>Bacteria</taxon>
        <taxon>Bacillati</taxon>
        <taxon>Actinomycetota</taxon>
        <taxon>Actinomycetes</taxon>
        <taxon>Micrococcales</taxon>
        <taxon>Microbacteriaceae</taxon>
        <taxon>Curtobacterium</taxon>
    </lineage>
</organism>